<evidence type="ECO:0000256" key="1">
    <source>
        <dbReference type="ARBA" id="ARBA00022669"/>
    </source>
</evidence>
<evidence type="ECO:0000259" key="7">
    <source>
        <dbReference type="PROSITE" id="PS50940"/>
    </source>
</evidence>
<evidence type="ECO:0000256" key="2">
    <source>
        <dbReference type="ARBA" id="ARBA00022729"/>
    </source>
</evidence>
<gene>
    <name evidence="8" type="ORF">PLXY2_LOCUS723</name>
</gene>
<feature type="signal peptide" evidence="6">
    <location>
        <begin position="1"/>
        <end position="21"/>
    </location>
</feature>
<dbReference type="InterPro" id="IPR036508">
    <property type="entry name" value="Chitin-bd_dom_sf"/>
</dbReference>
<dbReference type="Pfam" id="PF01607">
    <property type="entry name" value="CBM_14"/>
    <property type="match status" value="3"/>
</dbReference>
<evidence type="ECO:0000256" key="4">
    <source>
        <dbReference type="ARBA" id="ARBA00023157"/>
    </source>
</evidence>
<dbReference type="KEGG" id="pxy:105398004"/>
<feature type="domain" description="Chitin-binding type-2" evidence="7">
    <location>
        <begin position="151"/>
        <end position="210"/>
    </location>
</feature>
<dbReference type="PANTHER" id="PTHR23301">
    <property type="entry name" value="CHITIN BINDING PERITROPHIN-A"/>
    <property type="match status" value="1"/>
</dbReference>
<protein>
    <submittedName>
        <fullName evidence="8">(diamondback moth) hypothetical protein</fullName>
    </submittedName>
</protein>
<comment type="caution">
    <text evidence="8">The sequence shown here is derived from an EMBL/GenBank/DDBJ whole genome shotgun (WGS) entry which is preliminary data.</text>
</comment>
<dbReference type="SUPFAM" id="SSF57625">
    <property type="entry name" value="Invertebrate chitin-binding proteins"/>
    <property type="match status" value="3"/>
</dbReference>
<dbReference type="Proteomes" id="UP000653454">
    <property type="component" value="Unassembled WGS sequence"/>
</dbReference>
<evidence type="ECO:0000256" key="6">
    <source>
        <dbReference type="SAM" id="SignalP"/>
    </source>
</evidence>
<dbReference type="PANTHER" id="PTHR23301:SF106">
    <property type="entry name" value="CHITIN-BINDING TYPE-2 DOMAIN-CONTAINING PROTEIN-RELATED"/>
    <property type="match status" value="1"/>
</dbReference>
<proteinExistence type="predicted"/>
<keyword evidence="2 6" id="KW-0732">Signal</keyword>
<evidence type="ECO:0000313" key="8">
    <source>
        <dbReference type="EMBL" id="CAG9091052.1"/>
    </source>
</evidence>
<keyword evidence="3" id="KW-0677">Repeat</keyword>
<name>A0A8S4D5Y4_PLUXY</name>
<accession>A0A8S4D5Y4</accession>
<dbReference type="SMART" id="SM00494">
    <property type="entry name" value="ChtBD2"/>
    <property type="match status" value="3"/>
</dbReference>
<feature type="domain" description="Chitin-binding type-2" evidence="7">
    <location>
        <begin position="22"/>
        <end position="84"/>
    </location>
</feature>
<dbReference type="EMBL" id="CAJHNJ030000002">
    <property type="protein sequence ID" value="CAG9091052.1"/>
    <property type="molecule type" value="Genomic_DNA"/>
</dbReference>
<dbReference type="AlphaFoldDB" id="A0A8S4D5Y4"/>
<sequence>MELKEVLGVVITVGLAWYAHAAVTCDGPGRFADPADTTCQRYTLCVYDASTAGFLSYNYTCPSTSVFNPDTARCTDSSNYECVAPAANETSICTADGYIPDPDAVNCTTYIECVEVNGTFIENPLTCPPASFFNPTSGLCEGTYVCPTTAAFSCTAPGRFADTTDPSCQAYYLCVPLLNGTLTHYSYTCPSTSVFNPGTSLCTSNYNCAG</sequence>
<keyword evidence="9" id="KW-1185">Reference proteome</keyword>
<dbReference type="GO" id="GO:0005576">
    <property type="term" value="C:extracellular region"/>
    <property type="evidence" value="ECO:0007669"/>
    <property type="project" value="InterPro"/>
</dbReference>
<dbReference type="InterPro" id="IPR051940">
    <property type="entry name" value="Chitin_bind-dev_reg"/>
</dbReference>
<organism evidence="8 9">
    <name type="scientific">Plutella xylostella</name>
    <name type="common">Diamondback moth</name>
    <name type="synonym">Plutella maculipennis</name>
    <dbReference type="NCBI Taxonomy" id="51655"/>
    <lineage>
        <taxon>Eukaryota</taxon>
        <taxon>Metazoa</taxon>
        <taxon>Ecdysozoa</taxon>
        <taxon>Arthropoda</taxon>
        <taxon>Hexapoda</taxon>
        <taxon>Insecta</taxon>
        <taxon>Pterygota</taxon>
        <taxon>Neoptera</taxon>
        <taxon>Endopterygota</taxon>
        <taxon>Lepidoptera</taxon>
        <taxon>Glossata</taxon>
        <taxon>Ditrysia</taxon>
        <taxon>Yponomeutoidea</taxon>
        <taxon>Plutellidae</taxon>
        <taxon>Plutella</taxon>
    </lineage>
</organism>
<keyword evidence="1" id="KW-0147">Chitin-binding</keyword>
<dbReference type="InterPro" id="IPR002557">
    <property type="entry name" value="Chitin-bd_dom"/>
</dbReference>
<dbReference type="Gene3D" id="2.170.140.10">
    <property type="entry name" value="Chitin binding domain"/>
    <property type="match status" value="3"/>
</dbReference>
<keyword evidence="4" id="KW-1015">Disulfide bond</keyword>
<feature type="chain" id="PRO_5035842842" evidence="6">
    <location>
        <begin position="22"/>
        <end position="210"/>
    </location>
</feature>
<dbReference type="PROSITE" id="PS50940">
    <property type="entry name" value="CHIT_BIND_II"/>
    <property type="match status" value="3"/>
</dbReference>
<evidence type="ECO:0000256" key="3">
    <source>
        <dbReference type="ARBA" id="ARBA00022737"/>
    </source>
</evidence>
<dbReference type="OrthoDB" id="8179045at2759"/>
<reference evidence="8" key="1">
    <citation type="submission" date="2020-11" db="EMBL/GenBank/DDBJ databases">
        <authorList>
            <person name="Whiteford S."/>
        </authorList>
    </citation>
    <scope>NUCLEOTIDE SEQUENCE</scope>
</reference>
<evidence type="ECO:0000256" key="5">
    <source>
        <dbReference type="ARBA" id="ARBA00023180"/>
    </source>
</evidence>
<dbReference type="GO" id="GO:0008061">
    <property type="term" value="F:chitin binding"/>
    <property type="evidence" value="ECO:0007669"/>
    <property type="project" value="UniProtKB-KW"/>
</dbReference>
<evidence type="ECO:0000313" key="9">
    <source>
        <dbReference type="Proteomes" id="UP000653454"/>
    </source>
</evidence>
<keyword evidence="5" id="KW-0325">Glycoprotein</keyword>
<feature type="domain" description="Chitin-binding type-2" evidence="7">
    <location>
        <begin position="90"/>
        <end position="148"/>
    </location>
</feature>